<name>F9WNP1_TRYVY</name>
<reference evidence="3 4" key="1">
    <citation type="journal article" date="2012" name="Proc. Natl. Acad. Sci. U.S.A.">
        <title>Antigenic diversity is generated by distinct evolutionary mechanisms in African trypanosome species.</title>
        <authorList>
            <person name="Jackson A.P."/>
            <person name="Berry A."/>
            <person name="Aslett M."/>
            <person name="Allison H.C."/>
            <person name="Burton P."/>
            <person name="Vavrova-Anderson J."/>
            <person name="Brown R."/>
            <person name="Browne H."/>
            <person name="Corton N."/>
            <person name="Hauser H."/>
            <person name="Gamble J."/>
            <person name="Gilderthorp R."/>
            <person name="Marcello L."/>
            <person name="McQuillan J."/>
            <person name="Otto T.D."/>
            <person name="Quail M.A."/>
            <person name="Sanders M.J."/>
            <person name="van Tonder A."/>
            <person name="Ginger M.L."/>
            <person name="Field M.C."/>
            <person name="Barry J.D."/>
            <person name="Hertz-Fowler C."/>
            <person name="Berriman M."/>
        </authorList>
    </citation>
    <scope>NUCLEOTIDE SEQUENCE</scope>
    <source>
        <strain evidence="3 4">Y486</strain>
    </source>
</reference>
<feature type="signal peptide" evidence="2">
    <location>
        <begin position="1"/>
        <end position="17"/>
    </location>
</feature>
<feature type="region of interest" description="Disordered" evidence="1">
    <location>
        <begin position="371"/>
        <end position="428"/>
    </location>
</feature>
<evidence type="ECO:0000256" key="2">
    <source>
        <dbReference type="SAM" id="SignalP"/>
    </source>
</evidence>
<accession>F9WNP1</accession>
<protein>
    <recommendedName>
        <fullName evidence="5">Variant surface glycoprotein (VSG)</fullName>
    </recommendedName>
</protein>
<dbReference type="AlphaFoldDB" id="F9WNP1"/>
<keyword evidence="4" id="KW-1185">Reference proteome</keyword>
<keyword evidence="2" id="KW-0732">Signal</keyword>
<sequence>MRLGILCVLAAVAAALAQRRGAEAGDPPGLGTSEGNNKAADTLCGFGKKLEAAALAAEAVTAQLAAGARAAAGHAAVLEAARALAPRHAGQDSEARDEEQPLVDRLERALLTKARLNEAHTDAADASTALARAAQEVRTLLGVMGSLVDKGSRTTQSCLAKDTGLQDAYAGDHNVATHLAKVCSKVFGKEMAKRAAKNMAPKDIRQALGALMHTEGADSHPENGTCIAHESGADAGDCASAGGGRSTATQVEGLLGDATDASECPLLVKAAASKYGLAIKQDTGADGTLHIGTFIRAEARAGTKSTLTLDTEKTLNAKEGWTLKEILAKLTKATDTLGVTGANDTCKGTNAELCTENDKSIELAKEHVTSANRAVRREAQGTTPYEKAEGAHSGDEESDTETQDAATPAGEKRDLPGPNVKAGRTTSERTHIDNRGSITVWFFLVLVGLIGTGDTK</sequence>
<evidence type="ECO:0000313" key="3">
    <source>
        <dbReference type="EMBL" id="CCD19161.1"/>
    </source>
</evidence>
<evidence type="ECO:0000256" key="1">
    <source>
        <dbReference type="SAM" id="MobiDB-lite"/>
    </source>
</evidence>
<feature type="compositionally biased region" description="Basic and acidic residues" evidence="1">
    <location>
        <begin position="386"/>
        <end position="395"/>
    </location>
</feature>
<organism evidence="3 4">
    <name type="scientific">Trypanosoma vivax (strain Y486)</name>
    <dbReference type="NCBI Taxonomy" id="1055687"/>
    <lineage>
        <taxon>Eukaryota</taxon>
        <taxon>Discoba</taxon>
        <taxon>Euglenozoa</taxon>
        <taxon>Kinetoplastea</taxon>
        <taxon>Metakinetoplastina</taxon>
        <taxon>Trypanosomatida</taxon>
        <taxon>Trypanosomatidae</taxon>
        <taxon>Trypanosoma</taxon>
        <taxon>Duttonella</taxon>
    </lineage>
</organism>
<proteinExistence type="predicted"/>
<evidence type="ECO:0000313" key="4">
    <source>
        <dbReference type="Proteomes" id="UP000009027"/>
    </source>
</evidence>
<gene>
    <name evidence="3" type="ORF">TvY486_0018540</name>
</gene>
<dbReference type="Proteomes" id="UP000009027">
    <property type="component" value="Unassembled WGS sequence"/>
</dbReference>
<dbReference type="VEuPathDB" id="TriTrypDB:TvY486_0018540"/>
<dbReference type="EMBL" id="CAEX01002734">
    <property type="protein sequence ID" value="CCD19161.1"/>
    <property type="molecule type" value="Genomic_DNA"/>
</dbReference>
<feature type="chain" id="PRO_5003390700" description="Variant surface glycoprotein (VSG)" evidence="2">
    <location>
        <begin position="18"/>
        <end position="456"/>
    </location>
</feature>
<evidence type="ECO:0008006" key="5">
    <source>
        <dbReference type="Google" id="ProtNLM"/>
    </source>
</evidence>